<comment type="caution">
    <text evidence="1">The sequence shown here is derived from an EMBL/GenBank/DDBJ whole genome shotgun (WGS) entry which is preliminary data.</text>
</comment>
<sequence length="443" mass="48657">MFAAHAGIDGTSIWAAATSSPTALHVQLLACMLARVWPANDATSIWVELVEGRRKEIEDKWNQNYALPYQSLASAAQSQISRASLAEWDASARSWLRTADRVKVKCQNQLMILVANVNVPINEEMKVYQNVIPAWHSALESIKKLVSGMPQASNYGPSLLALSSWHLYPDIILMGPTAVSHPFDDPLIRPGGTLTLGLARPGGVALRGVFWSLSLAHLNFYGRRPVEREALLDLQSHRLTFQQFMLAVFGAFLVHWGVSGPGVEGPARFFIALRDSIQKAAGNDQLSPGSGHFRPTLTIDGTQTINLFARAAAASLDARKFQDALDLRLIALGGRKASKFLPNMSPKNFIGLCDPGILISLLKGPDERINFLRRILLQSDSPSLNQEAHTYLIRFFESDTASLQEQWEVGRVAGITTGKTRREAFPRGSSAEETHVRSVVQVS</sequence>
<organism evidence="1 2">
    <name type="scientific">Cytospora leucostoma</name>
    <dbReference type="NCBI Taxonomy" id="1230097"/>
    <lineage>
        <taxon>Eukaryota</taxon>
        <taxon>Fungi</taxon>
        <taxon>Dikarya</taxon>
        <taxon>Ascomycota</taxon>
        <taxon>Pezizomycotina</taxon>
        <taxon>Sordariomycetes</taxon>
        <taxon>Sordariomycetidae</taxon>
        <taxon>Diaporthales</taxon>
        <taxon>Cytosporaceae</taxon>
        <taxon>Cytospora</taxon>
    </lineage>
</organism>
<dbReference type="Proteomes" id="UP000285146">
    <property type="component" value="Unassembled WGS sequence"/>
</dbReference>
<dbReference type="OrthoDB" id="5354164at2759"/>
<dbReference type="AlphaFoldDB" id="A0A423VBZ8"/>
<evidence type="ECO:0000313" key="2">
    <source>
        <dbReference type="Proteomes" id="UP000285146"/>
    </source>
</evidence>
<reference evidence="1 2" key="1">
    <citation type="submission" date="2015-09" db="EMBL/GenBank/DDBJ databases">
        <title>Host preference determinants of Valsa canker pathogens revealed by comparative genomics.</title>
        <authorList>
            <person name="Yin Z."/>
            <person name="Huang L."/>
        </authorList>
    </citation>
    <scope>NUCLEOTIDE SEQUENCE [LARGE SCALE GENOMIC DNA]</scope>
    <source>
        <strain evidence="1 2">SXYLt</strain>
    </source>
</reference>
<proteinExistence type="predicted"/>
<accession>A0A423VBZ8</accession>
<dbReference type="InParanoid" id="A0A423VBZ8"/>
<gene>
    <name evidence="1" type="ORF">VPNG_10361</name>
</gene>
<protein>
    <submittedName>
        <fullName evidence="1">Uncharacterized protein</fullName>
    </submittedName>
</protein>
<dbReference type="EMBL" id="LKEB01000118">
    <property type="protein sequence ID" value="ROV88482.1"/>
    <property type="molecule type" value="Genomic_DNA"/>
</dbReference>
<name>A0A423VBZ8_9PEZI</name>
<evidence type="ECO:0000313" key="1">
    <source>
        <dbReference type="EMBL" id="ROV88482.1"/>
    </source>
</evidence>
<keyword evidence="2" id="KW-1185">Reference proteome</keyword>